<accession>A0A941HQE2</accession>
<name>A0A941HQE2_9CLOT</name>
<sequence>MKSWKDYLYALIQALFHISGAVVLGLHFRPLYYGNLKAIQALNPDYSATLIKDNYDRLIDYLNPFYRGKLTLSNLAMSPQGEFHFYEVKQIFNLVYLLLFVTLGLSLVIYLLQRKSGNYRYLKISAAMTFIIPLLLSIPFVLDFSRAFVVFHELVFSNDYWIFDPRLDPVITILPEWFFMQAAFLILFLMALLAFFAWLWGKKLTTKRKPY</sequence>
<keyword evidence="3" id="KW-1185">Reference proteome</keyword>
<feature type="transmembrane region" description="Helical" evidence="1">
    <location>
        <begin position="91"/>
        <end position="112"/>
    </location>
</feature>
<keyword evidence="1" id="KW-0812">Transmembrane</keyword>
<protein>
    <submittedName>
        <fullName evidence="2">TIGR01906 family membrane protein</fullName>
    </submittedName>
</protein>
<comment type="caution">
    <text evidence="2">The sequence shown here is derived from an EMBL/GenBank/DDBJ whole genome shotgun (WGS) entry which is preliminary data.</text>
</comment>
<evidence type="ECO:0000313" key="3">
    <source>
        <dbReference type="Proteomes" id="UP000675379"/>
    </source>
</evidence>
<proteinExistence type="predicted"/>
<feature type="transmembrane region" description="Helical" evidence="1">
    <location>
        <begin position="124"/>
        <end position="142"/>
    </location>
</feature>
<dbReference type="EMBL" id="JAGSCS010000006">
    <property type="protein sequence ID" value="MBR0575920.1"/>
    <property type="molecule type" value="Genomic_DNA"/>
</dbReference>
<keyword evidence="1" id="KW-0472">Membrane</keyword>
<organism evidence="2 3">
    <name type="scientific">Proteiniclasticum sediminis</name>
    <dbReference type="NCBI Taxonomy" id="2804028"/>
    <lineage>
        <taxon>Bacteria</taxon>
        <taxon>Bacillati</taxon>
        <taxon>Bacillota</taxon>
        <taxon>Clostridia</taxon>
        <taxon>Eubacteriales</taxon>
        <taxon>Clostridiaceae</taxon>
        <taxon>Proteiniclasticum</taxon>
    </lineage>
</organism>
<dbReference type="NCBIfam" id="TIGR01906">
    <property type="entry name" value="integ_TIGR01906"/>
    <property type="match status" value="1"/>
</dbReference>
<keyword evidence="1" id="KW-1133">Transmembrane helix</keyword>
<dbReference type="RefSeq" id="WP_211800608.1">
    <property type="nucleotide sequence ID" value="NZ_JAGSCS010000006.1"/>
</dbReference>
<feature type="transmembrane region" description="Helical" evidence="1">
    <location>
        <begin position="7"/>
        <end position="28"/>
    </location>
</feature>
<dbReference type="Pfam" id="PF07314">
    <property type="entry name" value="Lit"/>
    <property type="match status" value="1"/>
</dbReference>
<feature type="transmembrane region" description="Helical" evidence="1">
    <location>
        <begin position="177"/>
        <end position="200"/>
    </location>
</feature>
<evidence type="ECO:0000256" key="1">
    <source>
        <dbReference type="SAM" id="Phobius"/>
    </source>
</evidence>
<dbReference type="Proteomes" id="UP000675379">
    <property type="component" value="Unassembled WGS sequence"/>
</dbReference>
<gene>
    <name evidence="2" type="ORF">KCG48_06155</name>
</gene>
<dbReference type="AlphaFoldDB" id="A0A941HQE2"/>
<evidence type="ECO:0000313" key="2">
    <source>
        <dbReference type="EMBL" id="MBR0575920.1"/>
    </source>
</evidence>
<dbReference type="InterPro" id="IPR010178">
    <property type="entry name" value="Lit"/>
</dbReference>
<reference evidence="2" key="1">
    <citation type="submission" date="2021-04" db="EMBL/GenBank/DDBJ databases">
        <title>Proteiniclasticum sedimins sp. nov., an obligate anaerobic bacterium isolated from anaerobic sludge.</title>
        <authorList>
            <person name="Liu J."/>
        </authorList>
    </citation>
    <scope>NUCLEOTIDE SEQUENCE</scope>
    <source>
        <strain evidence="2">BAD-10</strain>
    </source>
</reference>